<dbReference type="RefSeq" id="WP_342902566.1">
    <property type="nucleotide sequence ID" value="NZ_JBCHKU010000044.1"/>
</dbReference>
<sequence length="24" mass="2945">MRIWREFNGNNIEQLSCDYGLTER</sequence>
<dbReference type="EMBL" id="JBCHKU010000044">
    <property type="protein sequence ID" value="MEM6251067.1"/>
    <property type="molecule type" value="Genomic_DNA"/>
</dbReference>
<evidence type="ECO:0000259" key="1">
    <source>
        <dbReference type="Pfam" id="PF08765"/>
    </source>
</evidence>
<dbReference type="Pfam" id="PF08765">
    <property type="entry name" value="Mor"/>
    <property type="match status" value="1"/>
</dbReference>
<feature type="domain" description="Mor transcription activator" evidence="1">
    <location>
        <begin position="2"/>
        <end position="24"/>
    </location>
</feature>
<dbReference type="InterPro" id="IPR014875">
    <property type="entry name" value="Mor_transcription_activator"/>
</dbReference>
<name>A0ABU9UXS2_9GAMM</name>
<organism evidence="2 3">
    <name type="scientific">Shewanella vaxholmensis</name>
    <dbReference type="NCBI Taxonomy" id="3063535"/>
    <lineage>
        <taxon>Bacteria</taxon>
        <taxon>Pseudomonadati</taxon>
        <taxon>Pseudomonadota</taxon>
        <taxon>Gammaproteobacteria</taxon>
        <taxon>Alteromonadales</taxon>
        <taxon>Shewanellaceae</taxon>
        <taxon>Shewanella</taxon>
    </lineage>
</organism>
<accession>A0ABU9UXS2</accession>
<proteinExistence type="predicted"/>
<evidence type="ECO:0000313" key="3">
    <source>
        <dbReference type="Proteomes" id="UP001489333"/>
    </source>
</evidence>
<keyword evidence="3" id="KW-1185">Reference proteome</keyword>
<protein>
    <submittedName>
        <fullName evidence="2">Mor transcription activator family protein</fullName>
    </submittedName>
</protein>
<dbReference type="Proteomes" id="UP001489333">
    <property type="component" value="Unassembled WGS sequence"/>
</dbReference>
<gene>
    <name evidence="2" type="ORF">AAGS29_20970</name>
</gene>
<evidence type="ECO:0000313" key="2">
    <source>
        <dbReference type="EMBL" id="MEM6251067.1"/>
    </source>
</evidence>
<comment type="caution">
    <text evidence="2">The sequence shown here is derived from an EMBL/GenBank/DDBJ whole genome shotgun (WGS) entry which is preliminary data.</text>
</comment>
<dbReference type="Gene3D" id="1.10.10.60">
    <property type="entry name" value="Homeodomain-like"/>
    <property type="match status" value="1"/>
</dbReference>
<reference evidence="2 3" key="1">
    <citation type="submission" date="2024-04" db="EMBL/GenBank/DDBJ databases">
        <title>Novel Shewanella species isolated from Baltic Sea sediments.</title>
        <authorList>
            <person name="Martin-Rodriguez A.J."/>
            <person name="Fernandez-Juarez V."/>
            <person name="Valeriano V.D."/>
            <person name="Mihindukulasooriya I."/>
            <person name="Ceresnova L."/>
            <person name="Joffre E."/>
            <person name="Jensie-Markopoulos S."/>
            <person name="Moore E.R.B."/>
            <person name="Sjoling A."/>
        </authorList>
    </citation>
    <scope>NUCLEOTIDE SEQUENCE [LARGE SCALE GENOMIC DNA]</scope>
    <source>
        <strain evidence="2 3">VAX-SP0-0CM-1</strain>
    </source>
</reference>